<organism evidence="1 2">
    <name type="scientific">Acidiphilium acidophilum</name>
    <name type="common">Thiobacillus acidophilus</name>
    <dbReference type="NCBI Taxonomy" id="76588"/>
    <lineage>
        <taxon>Bacteria</taxon>
        <taxon>Pseudomonadati</taxon>
        <taxon>Pseudomonadota</taxon>
        <taxon>Alphaproteobacteria</taxon>
        <taxon>Acetobacterales</taxon>
        <taxon>Acidocellaceae</taxon>
        <taxon>Acidiphilium</taxon>
    </lineage>
</organism>
<name>A0AAW9DLW7_ACIAO</name>
<protein>
    <submittedName>
        <fullName evidence="1">Type IV pilus biogenesis protein PilM</fullName>
    </submittedName>
</protein>
<reference evidence="1 2" key="1">
    <citation type="submission" date="2023-11" db="EMBL/GenBank/DDBJ databases">
        <title>MicrobeMod: A computational toolkit for identifying prokaryotic methylation and restriction-modification with nanopore sequencing.</title>
        <authorList>
            <person name="Crits-Christoph A."/>
            <person name="Kang S.C."/>
            <person name="Lee H."/>
            <person name="Ostrov N."/>
        </authorList>
    </citation>
    <scope>NUCLEOTIDE SEQUENCE [LARGE SCALE GENOMIC DNA]</scope>
    <source>
        <strain evidence="1 2">DSMZ 700</strain>
    </source>
</reference>
<evidence type="ECO:0000313" key="1">
    <source>
        <dbReference type="EMBL" id="MDX5929463.1"/>
    </source>
</evidence>
<gene>
    <name evidence="1" type="primary">pilM</name>
    <name evidence="1" type="ORF">SIL87_01605</name>
</gene>
<dbReference type="Pfam" id="PF07419">
    <property type="entry name" value="PilM"/>
    <property type="match status" value="1"/>
</dbReference>
<dbReference type="InterPro" id="IPR009987">
    <property type="entry name" value="IM_PilM"/>
</dbReference>
<keyword evidence="2" id="KW-1185">Reference proteome</keyword>
<comment type="caution">
    <text evidence="1">The sequence shown here is derived from an EMBL/GenBank/DDBJ whole genome shotgun (WGS) entry which is preliminary data.</text>
</comment>
<evidence type="ECO:0000313" key="2">
    <source>
        <dbReference type="Proteomes" id="UP001279553"/>
    </source>
</evidence>
<proteinExistence type="predicted"/>
<dbReference type="Proteomes" id="UP001279553">
    <property type="component" value="Unassembled WGS sequence"/>
</dbReference>
<dbReference type="RefSeq" id="WP_319612536.1">
    <property type="nucleotide sequence ID" value="NZ_JAWXYB010000006.1"/>
</dbReference>
<sequence length="163" mass="16195">MMWAILSVVIVMSFIGIGAIDRGLAPNPPAAAPQPAALATGQDFMIYRNAVLAYAEANAGVGAGGNTNVSPQLLTLPPGVTLSNLPTGIGNLITPGPNGSRVVYTWSPAPNGAVAATVMQFGGDLSIGRAEGAVWETPADGTMGSLPGGIPAGDMISVVQLGG</sequence>
<dbReference type="AlphaFoldDB" id="A0AAW9DLW7"/>
<dbReference type="EMBL" id="JAWXYB010000006">
    <property type="protein sequence ID" value="MDX5929463.1"/>
    <property type="molecule type" value="Genomic_DNA"/>
</dbReference>
<accession>A0AAW9DLW7</accession>